<evidence type="ECO:0000256" key="12">
    <source>
        <dbReference type="SAM" id="Phobius"/>
    </source>
</evidence>
<name>A0A0V1PY57_9ASCO</name>
<keyword evidence="7" id="KW-0333">Golgi apparatus</keyword>
<feature type="region of interest" description="Disordered" evidence="11">
    <location>
        <begin position="1"/>
        <end position="36"/>
    </location>
</feature>
<evidence type="ECO:0000256" key="2">
    <source>
        <dbReference type="ARBA" id="ARBA00006415"/>
    </source>
</evidence>
<feature type="compositionally biased region" description="Basic and acidic residues" evidence="11">
    <location>
        <begin position="13"/>
        <end position="22"/>
    </location>
</feature>
<keyword evidence="4" id="KW-0813">Transport</keyword>
<feature type="coiled-coil region" evidence="10">
    <location>
        <begin position="143"/>
        <end position="234"/>
    </location>
</feature>
<dbReference type="AlphaFoldDB" id="A0A0V1PY57"/>
<dbReference type="Pfam" id="PF08172">
    <property type="entry name" value="CASP_C"/>
    <property type="match status" value="1"/>
</dbReference>
<evidence type="ECO:0000256" key="6">
    <source>
        <dbReference type="ARBA" id="ARBA00022989"/>
    </source>
</evidence>
<gene>
    <name evidence="15" type="ORF">AC631_03060</name>
</gene>
<dbReference type="PANTHER" id="PTHR14043">
    <property type="entry name" value="CCAAT DISPLACEMENT PROTEIN-RELATED"/>
    <property type="match status" value="1"/>
</dbReference>
<evidence type="ECO:0000256" key="4">
    <source>
        <dbReference type="ARBA" id="ARBA00022448"/>
    </source>
</evidence>
<evidence type="ECO:0000259" key="14">
    <source>
        <dbReference type="Pfam" id="PF25398"/>
    </source>
</evidence>
<protein>
    <recommendedName>
        <fullName evidence="3">Protein CASP</fullName>
    </recommendedName>
</protein>
<feature type="coiled-coil region" evidence="10">
    <location>
        <begin position="413"/>
        <end position="468"/>
    </location>
</feature>
<evidence type="ECO:0000313" key="15">
    <source>
        <dbReference type="EMBL" id="KSA01181.1"/>
    </source>
</evidence>
<keyword evidence="8 10" id="KW-0175">Coiled coil</keyword>
<feature type="coiled-coil region" evidence="10">
    <location>
        <begin position="92"/>
        <end position="119"/>
    </location>
</feature>
<keyword evidence="6 12" id="KW-1133">Transmembrane helix</keyword>
<dbReference type="PANTHER" id="PTHR14043:SF2">
    <property type="entry name" value="HOMEOBOX PROTEIN CUT"/>
    <property type="match status" value="1"/>
</dbReference>
<dbReference type="GeneID" id="26840069"/>
<evidence type="ECO:0000256" key="9">
    <source>
        <dbReference type="ARBA" id="ARBA00023136"/>
    </source>
</evidence>
<accession>A0A0V1PY57</accession>
<comment type="subcellular location">
    <subcellularLocation>
        <location evidence="1">Golgi apparatus membrane</location>
        <topology evidence="1">Single-pass type IV membrane protein</topology>
    </subcellularLocation>
</comment>
<evidence type="ECO:0000256" key="7">
    <source>
        <dbReference type="ARBA" id="ARBA00023034"/>
    </source>
</evidence>
<evidence type="ECO:0000256" key="3">
    <source>
        <dbReference type="ARBA" id="ARBA00018691"/>
    </source>
</evidence>
<feature type="coiled-coil region" evidence="10">
    <location>
        <begin position="518"/>
        <end position="559"/>
    </location>
</feature>
<evidence type="ECO:0000256" key="11">
    <source>
        <dbReference type="SAM" id="MobiDB-lite"/>
    </source>
</evidence>
<keyword evidence="16" id="KW-1185">Reference proteome</keyword>
<dbReference type="GO" id="GO:0000139">
    <property type="term" value="C:Golgi membrane"/>
    <property type="evidence" value="ECO:0007669"/>
    <property type="project" value="UniProtKB-SubCell"/>
</dbReference>
<evidence type="ECO:0000259" key="13">
    <source>
        <dbReference type="Pfam" id="PF08172"/>
    </source>
</evidence>
<evidence type="ECO:0000256" key="10">
    <source>
        <dbReference type="SAM" id="Coils"/>
    </source>
</evidence>
<keyword evidence="9 12" id="KW-0472">Membrane</keyword>
<dbReference type="InterPro" id="IPR012955">
    <property type="entry name" value="CASP_C"/>
</dbReference>
<dbReference type="Pfam" id="PF25398">
    <property type="entry name" value="CUX1_N"/>
    <property type="match status" value="1"/>
</dbReference>
<dbReference type="InterPro" id="IPR057476">
    <property type="entry name" value="Cux_N"/>
</dbReference>
<feature type="compositionally biased region" description="Polar residues" evidence="11">
    <location>
        <begin position="567"/>
        <end position="588"/>
    </location>
</feature>
<dbReference type="Proteomes" id="UP000054251">
    <property type="component" value="Unassembled WGS sequence"/>
</dbReference>
<evidence type="ECO:0000256" key="5">
    <source>
        <dbReference type="ARBA" id="ARBA00022692"/>
    </source>
</evidence>
<dbReference type="RefSeq" id="XP_015467283.1">
    <property type="nucleotide sequence ID" value="XM_015611889.1"/>
</dbReference>
<dbReference type="OrthoDB" id="10257567at2759"/>
<comment type="similarity">
    <text evidence="2">Belongs to the CASP family.</text>
</comment>
<keyword evidence="5 12" id="KW-0812">Transmembrane</keyword>
<dbReference type="EMBL" id="LMYN01000061">
    <property type="protein sequence ID" value="KSA01181.1"/>
    <property type="molecule type" value="Genomic_DNA"/>
</dbReference>
<comment type="caution">
    <text evidence="15">The sequence shown here is derived from an EMBL/GenBank/DDBJ whole genome shotgun (WGS) entry which is preliminary data.</text>
</comment>
<evidence type="ECO:0000313" key="16">
    <source>
        <dbReference type="Proteomes" id="UP000054251"/>
    </source>
</evidence>
<sequence>MAEEDIASSNPELRTKLSKVEETQDIAGKSQTSSSFSSALQTWTQIDLPSLQKKLDTQGLELKDDQENSLLRRKNLATKTKEFRKLEDSDKLDQIKGLLKLYQNEIDSLTNKKKDVEGYFFGFYRLLAEAPDPRPLLELSLDAVIASSETESLRKEVSKLNEELSKKADYDQLKQRLLRNEQKSAELLSSKLHAKEEEFKALIDEKQSNWLEKEKNYEKQMHEFKAKMDELRTSKEVTELQLTSHNKQLGSTEINSSASALAELEIVSRDAESAKKRVFELEKRNEELRRELSRSKSDVERKNLKEEYEKKVSELEGENALLIANLDQHRKKLDGITKENSNKTDSFNREISQLTQEIKNCKEKLEKTSDYDEIKRELYLIRQIEFGTDEDGVDSDETDNNRKQIDSLLIQRNKVLTQELADFRSQHDDLTNRINHLDSELSRANEELIKAQELNQRLENDLAGVQDGQKFNDNMSMISGVSKITSGRPKNGSIVSLNAIGSSTGDASSILPIITKQRDRFRDRNNELEDDLKKQYNIVSDLKRQMNSLKKDNEELYERTRYLASFNNGSNSGSTETQSFSSRTSNRRLLQPKPNSIDLERNPYQETYESKLHPIEQFRVREQERISSKLSPIERLFISLTRAILATRTTRMLFMVYCFGLHCVVMFITIYAMGLSTRMIPEVGMNHSTGGVANGIAGSPDSPGNLAEPVP</sequence>
<feature type="domain" description="Cux N-terminal" evidence="14">
    <location>
        <begin position="31"/>
        <end position="143"/>
    </location>
</feature>
<feature type="domain" description="CASP C-terminal" evidence="13">
    <location>
        <begin position="436"/>
        <end position="674"/>
    </location>
</feature>
<feature type="coiled-coil region" evidence="10">
    <location>
        <begin position="264"/>
        <end position="371"/>
    </location>
</feature>
<feature type="transmembrane region" description="Helical" evidence="12">
    <location>
        <begin position="652"/>
        <end position="675"/>
    </location>
</feature>
<reference evidence="15 16" key="1">
    <citation type="submission" date="2015-11" db="EMBL/GenBank/DDBJ databases">
        <title>The genome of Debaryomyces fabryi.</title>
        <authorList>
            <person name="Tafer H."/>
            <person name="Lopandic K."/>
        </authorList>
    </citation>
    <scope>NUCLEOTIDE SEQUENCE [LARGE SCALE GENOMIC DNA]</scope>
    <source>
        <strain evidence="15 16">CBS 789</strain>
    </source>
</reference>
<dbReference type="GO" id="GO:0006891">
    <property type="term" value="P:intra-Golgi vesicle-mediated transport"/>
    <property type="evidence" value="ECO:0007669"/>
    <property type="project" value="InterPro"/>
</dbReference>
<evidence type="ECO:0000256" key="1">
    <source>
        <dbReference type="ARBA" id="ARBA00004409"/>
    </source>
</evidence>
<proteinExistence type="inferred from homology"/>
<organism evidence="15 16">
    <name type="scientific">Debaryomyces fabryi</name>
    <dbReference type="NCBI Taxonomy" id="58627"/>
    <lineage>
        <taxon>Eukaryota</taxon>
        <taxon>Fungi</taxon>
        <taxon>Dikarya</taxon>
        <taxon>Ascomycota</taxon>
        <taxon>Saccharomycotina</taxon>
        <taxon>Pichiomycetes</taxon>
        <taxon>Debaryomycetaceae</taxon>
        <taxon>Debaryomyces</taxon>
    </lineage>
</organism>
<evidence type="ECO:0000256" key="8">
    <source>
        <dbReference type="ARBA" id="ARBA00023054"/>
    </source>
</evidence>
<feature type="region of interest" description="Disordered" evidence="11">
    <location>
        <begin position="567"/>
        <end position="600"/>
    </location>
</feature>